<organism evidence="4 5">
    <name type="scientific">Chrysophaeum taylorii</name>
    <dbReference type="NCBI Taxonomy" id="2483200"/>
    <lineage>
        <taxon>Eukaryota</taxon>
        <taxon>Sar</taxon>
        <taxon>Stramenopiles</taxon>
        <taxon>Ochrophyta</taxon>
        <taxon>Pelagophyceae</taxon>
        <taxon>Pelagomonadales</taxon>
        <taxon>Pelagomonadaceae</taxon>
        <taxon>Chrysophaeum</taxon>
    </lineage>
</organism>
<comment type="similarity">
    <text evidence="1">Belongs to the TUB family.</text>
</comment>
<accession>A0AAD7UFZ7</accession>
<dbReference type="Proteomes" id="UP001230188">
    <property type="component" value="Unassembled WGS sequence"/>
</dbReference>
<feature type="compositionally biased region" description="Basic and acidic residues" evidence="2">
    <location>
        <begin position="33"/>
        <end position="47"/>
    </location>
</feature>
<feature type="compositionally biased region" description="Basic and acidic residues" evidence="2">
    <location>
        <begin position="341"/>
        <end position="351"/>
    </location>
</feature>
<sequence>MTADDLGGGGGDSANSVASKVDDLEIDDLTLAEAKESARGGRHRVDPRPASAHRRKEGRKIMVPPSTAPPGHDDITTAAAKAAPFDKNDDQKRDDSGNYGMSGALPESTQSRARALARQREIQMRKRQQSMQSAAMMRGASGMLPNGQFTPGVAQFSAPRAVDDDPYGPFGDRGDAWRPALASASMAGPHAARDPENYGATHLADARATTQRLRQPAESRPQTASSVYSDDPQRYDRQLTSRSPPTRDTPDADYRSPQSLRSSGHSPYRAHPEERWSSSDYRRESDARQQQPPPQRGPDDEYYRRQRSDRDGAESDWQRRSDEEPSREPTRSNRDDDDYEPPPRPEEREAADGAAAAKSKAEPPPPEFDITALPLHNMRKFLTEPCPRAAGIVQCYIKRNRSGTNKLFPEYTVYMKEGDRFLMCSKKRPNNKTSNYLISMGENDLKRNSPNYIGKLRANFAGTEFQIFDAGWNPKSFEPDLEDEGAQMRNELGAVIYTSNVLGSRGPRKMQVAIPKIEDVVVKDDAKPSQQPARGVTDILTKMKAHDYASLIYMINKPPRWNEQVGAYVLNFNGRVTMASVKNFQLVQPEEQESIFLQFGRVGKDEFTMDFQWPMTPFAAFAITLSSFDSKIACE</sequence>
<evidence type="ECO:0000256" key="1">
    <source>
        <dbReference type="ARBA" id="ARBA00007129"/>
    </source>
</evidence>
<feature type="domain" description="Tubby C-terminal" evidence="3">
    <location>
        <begin position="382"/>
        <end position="630"/>
    </location>
</feature>
<feature type="compositionally biased region" description="Basic and acidic residues" evidence="2">
    <location>
        <begin position="297"/>
        <end position="334"/>
    </location>
</feature>
<dbReference type="AlphaFoldDB" id="A0AAD7UFZ7"/>
<feature type="compositionally biased region" description="Polar residues" evidence="2">
    <location>
        <begin position="256"/>
        <end position="265"/>
    </location>
</feature>
<reference evidence="4" key="1">
    <citation type="submission" date="2023-01" db="EMBL/GenBank/DDBJ databases">
        <title>Metagenome sequencing of chrysophaentin producing Chrysophaeum taylorii.</title>
        <authorList>
            <person name="Davison J."/>
            <person name="Bewley C."/>
        </authorList>
    </citation>
    <scope>NUCLEOTIDE SEQUENCE</scope>
    <source>
        <strain evidence="4">NIES-1699</strain>
    </source>
</reference>
<dbReference type="Pfam" id="PF01167">
    <property type="entry name" value="Tub"/>
    <property type="match status" value="1"/>
</dbReference>
<dbReference type="SUPFAM" id="SSF54518">
    <property type="entry name" value="Tubby C-terminal domain-like"/>
    <property type="match status" value="1"/>
</dbReference>
<protein>
    <recommendedName>
        <fullName evidence="3">Tubby C-terminal domain-containing protein</fullName>
    </recommendedName>
</protein>
<evidence type="ECO:0000259" key="3">
    <source>
        <dbReference type="Pfam" id="PF01167"/>
    </source>
</evidence>
<name>A0AAD7UFZ7_9STRA</name>
<dbReference type="EMBL" id="JAQMWT010000330">
    <property type="protein sequence ID" value="KAJ8604491.1"/>
    <property type="molecule type" value="Genomic_DNA"/>
</dbReference>
<dbReference type="InterPro" id="IPR000007">
    <property type="entry name" value="Tubby_C"/>
</dbReference>
<dbReference type="Gene3D" id="3.20.90.10">
    <property type="entry name" value="Tubby Protein, Chain A"/>
    <property type="match status" value="1"/>
</dbReference>
<keyword evidence="5" id="KW-1185">Reference proteome</keyword>
<evidence type="ECO:0000313" key="4">
    <source>
        <dbReference type="EMBL" id="KAJ8604491.1"/>
    </source>
</evidence>
<dbReference type="PANTHER" id="PTHR16517:SF7">
    <property type="entry name" value="PROTEIN KING TUBBY"/>
    <property type="match status" value="1"/>
</dbReference>
<feature type="compositionally biased region" description="Basic and acidic residues" evidence="2">
    <location>
        <begin position="270"/>
        <end position="287"/>
    </location>
</feature>
<evidence type="ECO:0000256" key="2">
    <source>
        <dbReference type="SAM" id="MobiDB-lite"/>
    </source>
</evidence>
<evidence type="ECO:0000313" key="5">
    <source>
        <dbReference type="Proteomes" id="UP001230188"/>
    </source>
</evidence>
<feature type="compositionally biased region" description="Gly residues" evidence="2">
    <location>
        <begin position="1"/>
        <end position="12"/>
    </location>
</feature>
<comment type="caution">
    <text evidence="4">The sequence shown here is derived from an EMBL/GenBank/DDBJ whole genome shotgun (WGS) entry which is preliminary data.</text>
</comment>
<dbReference type="PRINTS" id="PR01573">
    <property type="entry name" value="SUPERTUBBY"/>
</dbReference>
<gene>
    <name evidence="4" type="ORF">CTAYLR_000991</name>
</gene>
<dbReference type="PANTHER" id="PTHR16517">
    <property type="entry name" value="TUBBY-RELATED"/>
    <property type="match status" value="1"/>
</dbReference>
<feature type="region of interest" description="Disordered" evidence="2">
    <location>
        <begin position="1"/>
        <end position="371"/>
    </location>
</feature>
<feature type="compositionally biased region" description="Basic and acidic residues" evidence="2">
    <location>
        <begin position="84"/>
        <end position="96"/>
    </location>
</feature>
<dbReference type="InterPro" id="IPR025659">
    <property type="entry name" value="Tubby-like_C"/>
</dbReference>
<proteinExistence type="inferred from homology"/>